<reference evidence="1" key="1">
    <citation type="submission" date="2020-05" db="EMBL/GenBank/DDBJ databases">
        <title>Large-scale comparative analyses of tick genomes elucidate their genetic diversity and vector capacities.</title>
        <authorList>
            <person name="Jia N."/>
            <person name="Wang J."/>
            <person name="Shi W."/>
            <person name="Du L."/>
            <person name="Sun Y."/>
            <person name="Zhan W."/>
            <person name="Jiang J."/>
            <person name="Wang Q."/>
            <person name="Zhang B."/>
            <person name="Ji P."/>
            <person name="Sakyi L.B."/>
            <person name="Cui X."/>
            <person name="Yuan T."/>
            <person name="Jiang B."/>
            <person name="Yang W."/>
            <person name="Lam T.T.-Y."/>
            <person name="Chang Q."/>
            <person name="Ding S."/>
            <person name="Wang X."/>
            <person name="Zhu J."/>
            <person name="Ruan X."/>
            <person name="Zhao L."/>
            <person name="Wei J."/>
            <person name="Que T."/>
            <person name="Du C."/>
            <person name="Cheng J."/>
            <person name="Dai P."/>
            <person name="Han X."/>
            <person name="Huang E."/>
            <person name="Gao Y."/>
            <person name="Liu J."/>
            <person name="Shao H."/>
            <person name="Ye R."/>
            <person name="Li L."/>
            <person name="Wei W."/>
            <person name="Wang X."/>
            <person name="Wang C."/>
            <person name="Yang T."/>
            <person name="Huo Q."/>
            <person name="Li W."/>
            <person name="Guo W."/>
            <person name="Chen H."/>
            <person name="Zhou L."/>
            <person name="Ni X."/>
            <person name="Tian J."/>
            <person name="Zhou Y."/>
            <person name="Sheng Y."/>
            <person name="Liu T."/>
            <person name="Pan Y."/>
            <person name="Xia L."/>
            <person name="Li J."/>
            <person name="Zhao F."/>
            <person name="Cao W."/>
        </authorList>
    </citation>
    <scope>NUCLEOTIDE SEQUENCE</scope>
    <source>
        <strain evidence="1">Dsil-2018</strain>
    </source>
</reference>
<evidence type="ECO:0000313" key="2">
    <source>
        <dbReference type="Proteomes" id="UP000821865"/>
    </source>
</evidence>
<evidence type="ECO:0000313" key="1">
    <source>
        <dbReference type="EMBL" id="KAH7937576.1"/>
    </source>
</evidence>
<organism evidence="1 2">
    <name type="scientific">Dermacentor silvarum</name>
    <name type="common">Tick</name>
    <dbReference type="NCBI Taxonomy" id="543639"/>
    <lineage>
        <taxon>Eukaryota</taxon>
        <taxon>Metazoa</taxon>
        <taxon>Ecdysozoa</taxon>
        <taxon>Arthropoda</taxon>
        <taxon>Chelicerata</taxon>
        <taxon>Arachnida</taxon>
        <taxon>Acari</taxon>
        <taxon>Parasitiformes</taxon>
        <taxon>Ixodida</taxon>
        <taxon>Ixodoidea</taxon>
        <taxon>Ixodidae</taxon>
        <taxon>Rhipicephalinae</taxon>
        <taxon>Dermacentor</taxon>
    </lineage>
</organism>
<dbReference type="EMBL" id="CM023477">
    <property type="protein sequence ID" value="KAH7937576.1"/>
    <property type="molecule type" value="Genomic_DNA"/>
</dbReference>
<proteinExistence type="predicted"/>
<name>A0ACB8C9G7_DERSI</name>
<accession>A0ACB8C9G7</accession>
<sequence length="159" mass="18498">MSYYDHDYDQRPRRTHVSRQPMPSHDECDPPAGYAIDSNTRDYMEEHRNVRPLPGSSTTDWPKEVYKKKRMNLQGTKKKGCAATMNLKWIELYPDFQVDLPQPCSHIKEGRLKADKAKQLQEALHTEQQTVAKETRVYLTIAYCGSHRNHGVEDMEAFS</sequence>
<keyword evidence="2" id="KW-1185">Reference proteome</keyword>
<comment type="caution">
    <text evidence="1">The sequence shown here is derived from an EMBL/GenBank/DDBJ whole genome shotgun (WGS) entry which is preliminary data.</text>
</comment>
<gene>
    <name evidence="1" type="ORF">HPB49_013194</name>
</gene>
<protein>
    <submittedName>
        <fullName evidence="1">Uncharacterized protein</fullName>
    </submittedName>
</protein>
<dbReference type="Proteomes" id="UP000821865">
    <property type="component" value="Chromosome 8"/>
</dbReference>